<evidence type="ECO:0000259" key="12">
    <source>
        <dbReference type="Pfam" id="PF07730"/>
    </source>
</evidence>
<feature type="transmembrane region" description="Helical" evidence="10">
    <location>
        <begin position="138"/>
        <end position="155"/>
    </location>
</feature>
<keyword evidence="14" id="KW-1185">Reference proteome</keyword>
<gene>
    <name evidence="13" type="ORF">GCM10023225_02300</name>
</gene>
<dbReference type="RefSeq" id="WP_345710464.1">
    <property type="nucleotide sequence ID" value="NZ_BAABIL010000017.1"/>
</dbReference>
<evidence type="ECO:0000256" key="2">
    <source>
        <dbReference type="ARBA" id="ARBA00012438"/>
    </source>
</evidence>
<dbReference type="Gene3D" id="3.30.565.10">
    <property type="entry name" value="Histidine kinase-like ATPase, C-terminal domain"/>
    <property type="match status" value="1"/>
</dbReference>
<evidence type="ECO:0000256" key="4">
    <source>
        <dbReference type="ARBA" id="ARBA00022679"/>
    </source>
</evidence>
<keyword evidence="10" id="KW-0472">Membrane</keyword>
<keyword evidence="8" id="KW-0902">Two-component regulatory system</keyword>
<dbReference type="InterPro" id="IPR003594">
    <property type="entry name" value="HATPase_dom"/>
</dbReference>
<dbReference type="GO" id="GO:0016301">
    <property type="term" value="F:kinase activity"/>
    <property type="evidence" value="ECO:0007669"/>
    <property type="project" value="UniProtKB-KW"/>
</dbReference>
<keyword evidence="7" id="KW-0067">ATP-binding</keyword>
<keyword evidence="10" id="KW-1133">Transmembrane helix</keyword>
<evidence type="ECO:0000313" key="13">
    <source>
        <dbReference type="EMBL" id="GAA4962280.1"/>
    </source>
</evidence>
<keyword evidence="6 13" id="KW-0418">Kinase</keyword>
<feature type="transmembrane region" description="Helical" evidence="10">
    <location>
        <begin position="74"/>
        <end position="99"/>
    </location>
</feature>
<evidence type="ECO:0000256" key="6">
    <source>
        <dbReference type="ARBA" id="ARBA00022777"/>
    </source>
</evidence>
<dbReference type="Pfam" id="PF07730">
    <property type="entry name" value="HisKA_3"/>
    <property type="match status" value="1"/>
</dbReference>
<dbReference type="PANTHER" id="PTHR24421">
    <property type="entry name" value="NITRATE/NITRITE SENSOR PROTEIN NARX-RELATED"/>
    <property type="match status" value="1"/>
</dbReference>
<accession>A0ABP9H6M3</accession>
<evidence type="ECO:0000256" key="1">
    <source>
        <dbReference type="ARBA" id="ARBA00000085"/>
    </source>
</evidence>
<proteinExistence type="predicted"/>
<dbReference type="EMBL" id="BAABIL010000017">
    <property type="protein sequence ID" value="GAA4962280.1"/>
    <property type="molecule type" value="Genomic_DNA"/>
</dbReference>
<dbReference type="InterPro" id="IPR050482">
    <property type="entry name" value="Sensor_HK_TwoCompSys"/>
</dbReference>
<dbReference type="Gene3D" id="1.20.5.1930">
    <property type="match status" value="1"/>
</dbReference>
<dbReference type="InterPro" id="IPR011712">
    <property type="entry name" value="Sig_transdc_His_kin_sub3_dim/P"/>
</dbReference>
<evidence type="ECO:0000256" key="10">
    <source>
        <dbReference type="SAM" id="Phobius"/>
    </source>
</evidence>
<protein>
    <recommendedName>
        <fullName evidence="2">histidine kinase</fullName>
        <ecNumber evidence="2">2.7.13.3</ecNumber>
    </recommendedName>
</protein>
<feature type="transmembrane region" description="Helical" evidence="10">
    <location>
        <begin position="111"/>
        <end position="132"/>
    </location>
</feature>
<dbReference type="SUPFAM" id="SSF55874">
    <property type="entry name" value="ATPase domain of HSP90 chaperone/DNA topoisomerase II/histidine kinase"/>
    <property type="match status" value="1"/>
</dbReference>
<feature type="coiled-coil region" evidence="9">
    <location>
        <begin position="152"/>
        <end position="189"/>
    </location>
</feature>
<dbReference type="EC" id="2.7.13.3" evidence="2"/>
<feature type="transmembrane region" description="Helical" evidence="10">
    <location>
        <begin position="20"/>
        <end position="36"/>
    </location>
</feature>
<evidence type="ECO:0000256" key="3">
    <source>
        <dbReference type="ARBA" id="ARBA00022553"/>
    </source>
</evidence>
<dbReference type="CDD" id="cd16917">
    <property type="entry name" value="HATPase_UhpB-NarQ-NarX-like"/>
    <property type="match status" value="1"/>
</dbReference>
<keyword evidence="4" id="KW-0808">Transferase</keyword>
<evidence type="ECO:0000256" key="8">
    <source>
        <dbReference type="ARBA" id="ARBA00023012"/>
    </source>
</evidence>
<evidence type="ECO:0000259" key="11">
    <source>
        <dbReference type="Pfam" id="PF02518"/>
    </source>
</evidence>
<feature type="domain" description="Histidine kinase/HSP90-like ATPase" evidence="11">
    <location>
        <begin position="297"/>
        <end position="385"/>
    </location>
</feature>
<keyword evidence="10" id="KW-0812">Transmembrane</keyword>
<keyword evidence="9" id="KW-0175">Coiled coil</keyword>
<name>A0ABP9H6M3_9ACTN</name>
<dbReference type="PANTHER" id="PTHR24421:SF10">
    <property type="entry name" value="NITRATE_NITRITE SENSOR PROTEIN NARQ"/>
    <property type="match status" value="1"/>
</dbReference>
<comment type="catalytic activity">
    <reaction evidence="1">
        <text>ATP + protein L-histidine = ADP + protein N-phospho-L-histidine.</text>
        <dbReference type="EC" id="2.7.13.3"/>
    </reaction>
</comment>
<evidence type="ECO:0000313" key="14">
    <source>
        <dbReference type="Proteomes" id="UP001501195"/>
    </source>
</evidence>
<dbReference type="Pfam" id="PF02518">
    <property type="entry name" value="HATPase_c"/>
    <property type="match status" value="1"/>
</dbReference>
<evidence type="ECO:0000256" key="5">
    <source>
        <dbReference type="ARBA" id="ARBA00022741"/>
    </source>
</evidence>
<evidence type="ECO:0000256" key="7">
    <source>
        <dbReference type="ARBA" id="ARBA00022840"/>
    </source>
</evidence>
<feature type="transmembrane region" description="Helical" evidence="10">
    <location>
        <begin position="43"/>
        <end position="62"/>
    </location>
</feature>
<dbReference type="Proteomes" id="UP001501195">
    <property type="component" value="Unassembled WGS sequence"/>
</dbReference>
<keyword evidence="5" id="KW-0547">Nucleotide-binding</keyword>
<evidence type="ECO:0000256" key="9">
    <source>
        <dbReference type="SAM" id="Coils"/>
    </source>
</evidence>
<dbReference type="InterPro" id="IPR036890">
    <property type="entry name" value="HATPase_C_sf"/>
</dbReference>
<organism evidence="13 14">
    <name type="scientific">Kineococcus glutinatus</name>
    <dbReference type="NCBI Taxonomy" id="1070872"/>
    <lineage>
        <taxon>Bacteria</taxon>
        <taxon>Bacillati</taxon>
        <taxon>Actinomycetota</taxon>
        <taxon>Actinomycetes</taxon>
        <taxon>Kineosporiales</taxon>
        <taxon>Kineosporiaceae</taxon>
        <taxon>Kineococcus</taxon>
    </lineage>
</organism>
<comment type="caution">
    <text evidence="13">The sequence shown here is derived from an EMBL/GenBank/DDBJ whole genome shotgun (WGS) entry which is preliminary data.</text>
</comment>
<keyword evidence="3" id="KW-0597">Phosphoprotein</keyword>
<sequence length="389" mass="40370">MDGPAAGARRRSGGTRPADAVVPLLIAAVGTAELVGGGYDHLAAALGTFWLAALVLVVRRRLPVVAPPAVGGCYALAAALGVDIGGPASWILLLVLASSSAGRYPPWERHLPGLLAVTACLAITYLALGALSDFEPDLLFGLLGTYVPWLLGRLLRRELDRAATAAAEAERERARRERDVEAAAAAERERIARELHDVLAHSLSVMVVQASLAEDVLGHDPETAARAVRAVQRCGREALAETGRLLRLVRDDAGELGLAPGPVLADLPALAEEFGRAGMPVALVRDGTVDDLPTGLQLSVYRIVQEALTNALKHAPGSRAEVRLVRCADAVRVEVRNGPAASPAAPVPGGHGLPGVRERVALFGGSLEHGGTPDGGYALAVSVPVEVAP</sequence>
<reference evidence="14" key="1">
    <citation type="journal article" date="2019" name="Int. J. Syst. Evol. Microbiol.">
        <title>The Global Catalogue of Microorganisms (GCM) 10K type strain sequencing project: providing services to taxonomists for standard genome sequencing and annotation.</title>
        <authorList>
            <consortium name="The Broad Institute Genomics Platform"/>
            <consortium name="The Broad Institute Genome Sequencing Center for Infectious Disease"/>
            <person name="Wu L."/>
            <person name="Ma J."/>
        </authorList>
    </citation>
    <scope>NUCLEOTIDE SEQUENCE [LARGE SCALE GENOMIC DNA]</scope>
    <source>
        <strain evidence="14">JCM 18126</strain>
    </source>
</reference>
<feature type="domain" description="Signal transduction histidine kinase subgroup 3 dimerisation and phosphoacceptor" evidence="12">
    <location>
        <begin position="187"/>
        <end position="252"/>
    </location>
</feature>